<feature type="compositionally biased region" description="Acidic residues" evidence="1">
    <location>
        <begin position="731"/>
        <end position="744"/>
    </location>
</feature>
<keyword evidence="2" id="KW-1185">Reference proteome</keyword>
<proteinExistence type="predicted"/>
<feature type="region of interest" description="Disordered" evidence="1">
    <location>
        <begin position="702"/>
        <end position="724"/>
    </location>
</feature>
<feature type="compositionally biased region" description="Basic residues" evidence="1">
    <location>
        <begin position="1163"/>
        <end position="1172"/>
    </location>
</feature>
<sequence length="1240" mass="141546">MEVILPLKLLNGQKFLDCASKLDYDEFSAKMFVFCTESSDVDVFELMGNQRLMQLVYGWEVCQLPNPDGLREDSLRHVVKVLAHHSLQLWFSQEWSSCSEGLKRMLLYYLGKATSSFAQIEGLSKIDWPYILKLQGKPWRVPYLQQLFANLRQNKHHNIEHSVLAATHEDITFLQQENLNIILLRLIQLFNAGNFEAVKQLSLKVLAAWLKSNAYSSFESLEHEKTAITLVGHLYLLTIFVMDENRGYVIDNMMFNIRFYALIMQEAPIAENINFTPARLIAQVCVRLRLSKSGFFEQIVFKKFKLNLVTSFAVMLEAYTSYVLGNQLLELMALNEHDFLTHLPHFKVLMYRYVEERENSETFLLNELQKLESQRNSHAEPYTVNLNLNYQQQICKGNRASNIGNYKNFDDDEKPLADVDEELDRQIDPVFQNVPNNEEVLDFVYKLLAQREFRGWQFAKIALLLKIIGQQLNAIEIWRYHPGLTTDFMLNLEHKLSNNYADLAKVFSDHGFMEAEFWLTAFYLHPTTNNYNEVKRCSRIKKKRFIDDEWAGAGAVAGPRGGGSVQTPFSIKYELLSSTIDVDEIVTITNHSAPVGDYEPIYKALQALRLPRSFVKDLLTVIFQPRNKRYSWALDWSTLQERCNALLKSKDLKNKFVALNMAEANDRLEFLKIDYAKYKDRPQLDYGTIEEGYENAANLAEVSADEKEEEPCPKQPKKRKPPRKFWDEVISEDEEEEAASDESEAYYTGSGRRTRIRAAAMVANAMISDMDRSMRSGRRSPPTICSAVHSEPEEDTEREPEAEPISMAESEPPKSPSPEVAPNSEKRSFGDLLDSRTKFSNETSGFKAFADIWSFEKEELQDVTSDISSLRECSSVLNKFRSWQTLRGTAPAHSKDGIAVPRGTRGPSETDSVDSETSTMAMHDSTEEPCENLFGVSKELTPPPATSSDFNMETGVLQPDEKEKEVSQETGTGVQEGDGATTSAADLLPETTTQVYKNKRFKTSPSSNTSSHGEESTYPPNDDDDLTKRLIQECLTRTAEVRLNLLTLQDLKQMRECRVRIKRTDFESYFQERQKPQRKRRKPGPGSQSHSYSITTDSNASTPTFEMQKTGKKRVKKFVHITSDSPRPSSSVMMPKKIFRHITSDSSTDLEEVHPPAPLNRKQSGRGGHRVRGKMRVKGLQVRICRQVPSDRVSCLPDVIELSSDSHSSSLSLPRTSQASIHFSHVLELDPLYEEEIVPF</sequence>
<feature type="region of interest" description="Disordered" evidence="1">
    <location>
        <begin position="1145"/>
        <end position="1172"/>
    </location>
</feature>
<dbReference type="InParanoid" id="A0A6I8V1R1"/>
<organism evidence="2 3">
    <name type="scientific">Drosophila pseudoobscura pseudoobscura</name>
    <name type="common">Fruit fly</name>
    <dbReference type="NCBI Taxonomy" id="46245"/>
    <lineage>
        <taxon>Eukaryota</taxon>
        <taxon>Metazoa</taxon>
        <taxon>Ecdysozoa</taxon>
        <taxon>Arthropoda</taxon>
        <taxon>Hexapoda</taxon>
        <taxon>Insecta</taxon>
        <taxon>Pterygota</taxon>
        <taxon>Neoptera</taxon>
        <taxon>Endopterygota</taxon>
        <taxon>Diptera</taxon>
        <taxon>Brachycera</taxon>
        <taxon>Muscomorpha</taxon>
        <taxon>Ephydroidea</taxon>
        <taxon>Drosophilidae</taxon>
        <taxon>Drosophila</taxon>
        <taxon>Sophophora</taxon>
    </lineage>
</organism>
<feature type="compositionally biased region" description="Basic and acidic residues" evidence="1">
    <location>
        <begin position="824"/>
        <end position="837"/>
    </location>
</feature>
<dbReference type="FunCoup" id="A0A6I8V1R1">
    <property type="interactions" value="122"/>
</dbReference>
<feature type="compositionally biased region" description="Polar residues" evidence="1">
    <location>
        <begin position="980"/>
        <end position="996"/>
    </location>
</feature>
<feature type="region of interest" description="Disordered" evidence="1">
    <location>
        <begin position="771"/>
        <end position="837"/>
    </location>
</feature>
<feature type="region of interest" description="Disordered" evidence="1">
    <location>
        <begin position="1070"/>
        <end position="1113"/>
    </location>
</feature>
<feature type="compositionally biased region" description="Polar residues" evidence="1">
    <location>
        <begin position="1087"/>
        <end position="1107"/>
    </location>
</feature>
<gene>
    <name evidence="3" type="primary">LOC6900699</name>
</gene>
<protein>
    <submittedName>
        <fullName evidence="3">Uncharacterized protein isoform X1</fullName>
    </submittedName>
</protein>
<dbReference type="Proteomes" id="UP000001819">
    <property type="component" value="Chromosome X"/>
</dbReference>
<dbReference type="RefSeq" id="XP_002135063.2">
    <property type="nucleotide sequence ID" value="XM_002135027.3"/>
</dbReference>
<name>A0A6I8V1R1_DROPS</name>
<feature type="region of interest" description="Disordered" evidence="1">
    <location>
        <begin position="888"/>
        <end position="1025"/>
    </location>
</feature>
<reference evidence="3" key="1">
    <citation type="submission" date="2025-08" db="UniProtKB">
        <authorList>
            <consortium name="RefSeq"/>
        </authorList>
    </citation>
    <scope>IDENTIFICATION</scope>
    <source>
        <strain evidence="3">MV-25-SWS-2005</strain>
        <tissue evidence="3">Whole body</tissue>
    </source>
</reference>
<dbReference type="AlphaFoldDB" id="A0A6I8V1R1"/>
<evidence type="ECO:0000313" key="2">
    <source>
        <dbReference type="Proteomes" id="UP000001819"/>
    </source>
</evidence>
<dbReference type="KEGG" id="dpo:6900699"/>
<feature type="compositionally biased region" description="Acidic residues" evidence="1">
    <location>
        <begin position="792"/>
        <end position="802"/>
    </location>
</feature>
<evidence type="ECO:0000256" key="1">
    <source>
        <dbReference type="SAM" id="MobiDB-lite"/>
    </source>
</evidence>
<evidence type="ECO:0000313" key="3">
    <source>
        <dbReference type="RefSeq" id="XP_002135063.2"/>
    </source>
</evidence>
<feature type="region of interest" description="Disordered" evidence="1">
    <location>
        <begin position="731"/>
        <end position="750"/>
    </location>
</feature>
<accession>A0A6I8V1R1</accession>